<evidence type="ECO:0000313" key="2">
    <source>
        <dbReference type="EMBL" id="TWD81180.1"/>
    </source>
</evidence>
<dbReference type="Proteomes" id="UP000318380">
    <property type="component" value="Unassembled WGS sequence"/>
</dbReference>
<dbReference type="EMBL" id="VIVK01000001">
    <property type="protein sequence ID" value="TWD81180.1"/>
    <property type="molecule type" value="Genomic_DNA"/>
</dbReference>
<proteinExistence type="predicted"/>
<organism evidence="2 3">
    <name type="scientific">Kribbella amoyensis</name>
    <dbReference type="NCBI Taxonomy" id="996641"/>
    <lineage>
        <taxon>Bacteria</taxon>
        <taxon>Bacillati</taxon>
        <taxon>Actinomycetota</taxon>
        <taxon>Actinomycetes</taxon>
        <taxon>Propionibacteriales</taxon>
        <taxon>Kribbellaceae</taxon>
        <taxon>Kribbella</taxon>
    </lineage>
</organism>
<comment type="caution">
    <text evidence="2">The sequence shown here is derived from an EMBL/GenBank/DDBJ whole genome shotgun (WGS) entry which is preliminary data.</text>
</comment>
<evidence type="ECO:0000313" key="3">
    <source>
        <dbReference type="Proteomes" id="UP000318380"/>
    </source>
</evidence>
<keyword evidence="3" id="KW-1185">Reference proteome</keyword>
<reference evidence="2 3" key="1">
    <citation type="submission" date="2019-06" db="EMBL/GenBank/DDBJ databases">
        <title>Sequencing the genomes of 1000 actinobacteria strains.</title>
        <authorList>
            <person name="Klenk H.-P."/>
        </authorList>
    </citation>
    <scope>NUCLEOTIDE SEQUENCE [LARGE SCALE GENOMIC DNA]</scope>
    <source>
        <strain evidence="2 3">DSM 24683</strain>
    </source>
</reference>
<protein>
    <submittedName>
        <fullName evidence="2">Uncharacterized protein</fullName>
    </submittedName>
</protein>
<gene>
    <name evidence="2" type="ORF">FB561_2284</name>
</gene>
<name>A0A561BQM5_9ACTN</name>
<accession>A0A561BQM5</accession>
<evidence type="ECO:0000256" key="1">
    <source>
        <dbReference type="SAM" id="MobiDB-lite"/>
    </source>
</evidence>
<dbReference type="AlphaFoldDB" id="A0A561BQM5"/>
<sequence>MALSGCDAGREESAAHQTSARNTPAPLPAGSLCDRVRPTLAGDWKAEDQPPGPFPLSDVCQLTNFADPNNRYKISVTVLPVSAADAAEFRKVEERGLKDRFVVEPVDGAVGQDSWSVNPAASGPWLVFRTGGRLVRVRQNVSGEGQLEAVEAVAQTIDSLPGGIPAAQAIQRRPECDRGTAAAERLLEAKASARRDTLVNGFVTCRWGSQRRAASTEGGGPASEAWLGFTNLKDAGDDSRSWVRRVAVGKEGWQQDDGFLAYKITENAYVNAAGYPPLTTKSAKVLDLARAIAPAYRR</sequence>
<feature type="region of interest" description="Disordered" evidence="1">
    <location>
        <begin position="1"/>
        <end position="52"/>
    </location>
</feature>